<dbReference type="RefSeq" id="WP_345723322.1">
    <property type="nucleotide sequence ID" value="NZ_BAABRU010000013.1"/>
</dbReference>
<sequence length="262" mass="30165">MGQINLILVEGSNDKFILIELIKRKLNSTINNPSQDDHDKALIIKHNDTRLRIEQSGSKEKVIHNLEFIFSGFNDSQQQTHDKIAIIEELRVRLMQQDDENDDIVIGLILDADKDAQKTYAQVHTILAETYTDVAPIIPVEGLVLHAVDQPRIGVWIMPNNRDQGTIEDFFISLIRPDDALWQEVQHTISAVREKADLRSLMFTEKDLRKAQIFTWLAWQKNPVVQMSKAIERNHAALDLERESVALFINWIKRLFNLPDSA</sequence>
<evidence type="ECO:0000313" key="2">
    <source>
        <dbReference type="Proteomes" id="UP001428290"/>
    </source>
</evidence>
<dbReference type="InterPro" id="IPR024508">
    <property type="entry name" value="DUF3226"/>
</dbReference>
<dbReference type="Proteomes" id="UP001428290">
    <property type="component" value="Unassembled WGS sequence"/>
</dbReference>
<evidence type="ECO:0008006" key="3">
    <source>
        <dbReference type="Google" id="ProtNLM"/>
    </source>
</evidence>
<dbReference type="Pfam" id="PF11536">
    <property type="entry name" value="DUF3226"/>
    <property type="match status" value="1"/>
</dbReference>
<reference evidence="1 2" key="1">
    <citation type="submission" date="2024-02" db="EMBL/GenBank/DDBJ databases">
        <title>Herpetosiphon gulosus NBRC 112829.</title>
        <authorList>
            <person name="Ichikawa N."/>
            <person name="Katano-Makiyama Y."/>
            <person name="Hidaka K."/>
        </authorList>
    </citation>
    <scope>NUCLEOTIDE SEQUENCE [LARGE SCALE GENOMIC DNA]</scope>
    <source>
        <strain evidence="1 2">NBRC 112829</strain>
    </source>
</reference>
<organism evidence="1 2">
    <name type="scientific">Herpetosiphon gulosus</name>
    <dbReference type="NCBI Taxonomy" id="1973496"/>
    <lineage>
        <taxon>Bacteria</taxon>
        <taxon>Bacillati</taxon>
        <taxon>Chloroflexota</taxon>
        <taxon>Chloroflexia</taxon>
        <taxon>Herpetosiphonales</taxon>
        <taxon>Herpetosiphonaceae</taxon>
        <taxon>Herpetosiphon</taxon>
    </lineage>
</organism>
<protein>
    <recommendedName>
        <fullName evidence="3">DUF4276 family protein</fullName>
    </recommendedName>
</protein>
<comment type="caution">
    <text evidence="1">The sequence shown here is derived from an EMBL/GenBank/DDBJ whole genome shotgun (WGS) entry which is preliminary data.</text>
</comment>
<accession>A0ABP9X2X8</accession>
<evidence type="ECO:0000313" key="1">
    <source>
        <dbReference type="EMBL" id="GAA5529724.1"/>
    </source>
</evidence>
<dbReference type="SUPFAM" id="SSF160945">
    <property type="entry name" value="PH0156-like"/>
    <property type="match status" value="1"/>
</dbReference>
<keyword evidence="2" id="KW-1185">Reference proteome</keyword>
<proteinExistence type="predicted"/>
<dbReference type="EMBL" id="BAABRU010000013">
    <property type="protein sequence ID" value="GAA5529724.1"/>
    <property type="molecule type" value="Genomic_DNA"/>
</dbReference>
<gene>
    <name evidence="1" type="ORF">Hgul01_03538</name>
</gene>
<name>A0ABP9X2X8_9CHLR</name>